<sequence length="101" mass="11934">MACEKTLCKSFMFLWPQPSVLREASLSSFVQRDDRRNCLIALYDYCNSELIYVCKCNFSWSEYESIRMKKFCQKGSHIKLRLVEQNARLLTATLMPFDESQ</sequence>
<comment type="caution">
    <text evidence="1">The sequence shown here is derived from an EMBL/GenBank/DDBJ whole genome shotgun (WGS) entry which is preliminary data.</text>
</comment>
<dbReference type="AlphaFoldDB" id="A0ABD2B7J6"/>
<dbReference type="Proteomes" id="UP001607302">
    <property type="component" value="Unassembled WGS sequence"/>
</dbReference>
<proteinExistence type="predicted"/>
<dbReference type="EMBL" id="JAUDFV010000132">
    <property type="protein sequence ID" value="KAL2728685.1"/>
    <property type="molecule type" value="Genomic_DNA"/>
</dbReference>
<accession>A0ABD2B7J6</accession>
<protein>
    <submittedName>
        <fullName evidence="1">Uncharacterized protein</fullName>
    </submittedName>
</protein>
<organism evidence="1 2">
    <name type="scientific">Vespula squamosa</name>
    <name type="common">Southern yellow jacket</name>
    <name type="synonym">Wasp</name>
    <dbReference type="NCBI Taxonomy" id="30214"/>
    <lineage>
        <taxon>Eukaryota</taxon>
        <taxon>Metazoa</taxon>
        <taxon>Ecdysozoa</taxon>
        <taxon>Arthropoda</taxon>
        <taxon>Hexapoda</taxon>
        <taxon>Insecta</taxon>
        <taxon>Pterygota</taxon>
        <taxon>Neoptera</taxon>
        <taxon>Endopterygota</taxon>
        <taxon>Hymenoptera</taxon>
        <taxon>Apocrita</taxon>
        <taxon>Aculeata</taxon>
        <taxon>Vespoidea</taxon>
        <taxon>Vespidae</taxon>
        <taxon>Vespinae</taxon>
        <taxon>Vespula</taxon>
    </lineage>
</organism>
<gene>
    <name evidence="1" type="ORF">V1478_006317</name>
</gene>
<name>A0ABD2B7J6_VESSQ</name>
<evidence type="ECO:0000313" key="1">
    <source>
        <dbReference type="EMBL" id="KAL2728685.1"/>
    </source>
</evidence>
<reference evidence="1 2" key="1">
    <citation type="journal article" date="2024" name="Ann. Entomol. Soc. Am.">
        <title>Genomic analyses of the southern and eastern yellowjacket wasps (Hymenoptera: Vespidae) reveal evolutionary signatures of social life.</title>
        <authorList>
            <person name="Catto M.A."/>
            <person name="Caine P.B."/>
            <person name="Orr S.E."/>
            <person name="Hunt B.G."/>
            <person name="Goodisman M.A.D."/>
        </authorList>
    </citation>
    <scope>NUCLEOTIDE SEQUENCE [LARGE SCALE GENOMIC DNA]</scope>
    <source>
        <strain evidence="1">233</strain>
        <tissue evidence="1">Head and thorax</tissue>
    </source>
</reference>
<evidence type="ECO:0000313" key="2">
    <source>
        <dbReference type="Proteomes" id="UP001607302"/>
    </source>
</evidence>
<keyword evidence="2" id="KW-1185">Reference proteome</keyword>